<keyword evidence="2" id="KW-0378">Hydrolase</keyword>
<dbReference type="EMBL" id="JQED01000055">
    <property type="protein sequence ID" value="KGJ87236.1"/>
    <property type="molecule type" value="Genomic_DNA"/>
</dbReference>
<comment type="caution">
    <text evidence="4">The sequence shown here is derived from an EMBL/GenBank/DDBJ whole genome shotgun (WGS) entry which is preliminary data.</text>
</comment>
<reference evidence="4 5" key="1">
    <citation type="submission" date="2014-08" db="EMBL/GenBank/DDBJ databases">
        <title>Genomic and Phenotypic Diversity of Colwellia psychrerythraea strains from Disparate Marine Basins.</title>
        <authorList>
            <person name="Techtmann S.M."/>
            <person name="Stelling S.C."/>
            <person name="Utturkar S.M."/>
            <person name="Alshibli N."/>
            <person name="Harris A."/>
            <person name="Brown S.D."/>
            <person name="Hazen T.C."/>
        </authorList>
    </citation>
    <scope>NUCLEOTIDE SEQUENCE [LARGE SCALE GENOMIC DNA]</scope>
    <source>
        <strain evidence="4 5">ND2E</strain>
    </source>
</reference>
<dbReference type="GO" id="GO:0005737">
    <property type="term" value="C:cytoplasm"/>
    <property type="evidence" value="ECO:0007669"/>
    <property type="project" value="TreeGrafter"/>
</dbReference>
<dbReference type="PANTHER" id="PTHR23422:SF9">
    <property type="entry name" value="ZN-DEPENDENT HYDROLASE"/>
    <property type="match status" value="1"/>
</dbReference>
<dbReference type="PROSITE" id="PS51257">
    <property type="entry name" value="PROKAR_LIPOPROTEIN"/>
    <property type="match status" value="1"/>
</dbReference>
<keyword evidence="3" id="KW-0732">Signal</keyword>
<dbReference type="InterPro" id="IPR039461">
    <property type="entry name" value="Peptidase_M49"/>
</dbReference>
<evidence type="ECO:0000256" key="2">
    <source>
        <dbReference type="ARBA" id="ARBA00022801"/>
    </source>
</evidence>
<gene>
    <name evidence="4" type="ORF">ND2E_0643</name>
</gene>
<dbReference type="PANTHER" id="PTHR23422">
    <property type="entry name" value="DIPEPTIDYL PEPTIDASE III-RELATED"/>
    <property type="match status" value="1"/>
</dbReference>
<dbReference type="OrthoDB" id="9812747at2"/>
<dbReference type="RefSeq" id="WP_033095661.1">
    <property type="nucleotide sequence ID" value="NZ_JQED01000055.1"/>
</dbReference>
<evidence type="ECO:0008006" key="6">
    <source>
        <dbReference type="Google" id="ProtNLM"/>
    </source>
</evidence>
<dbReference type="GO" id="GO:0046872">
    <property type="term" value="F:metal ion binding"/>
    <property type="evidence" value="ECO:0007669"/>
    <property type="project" value="UniProtKB-KW"/>
</dbReference>
<dbReference type="GO" id="GO:0008239">
    <property type="term" value="F:dipeptidyl-peptidase activity"/>
    <property type="evidence" value="ECO:0007669"/>
    <property type="project" value="TreeGrafter"/>
</dbReference>
<name>A0A099KA64_COLPS</name>
<protein>
    <recommendedName>
        <fullName evidence="6">Zn-dependent hydrolase</fullName>
    </recommendedName>
</protein>
<feature type="chain" id="PRO_5001956946" description="Zn-dependent hydrolase" evidence="3">
    <location>
        <begin position="22"/>
        <end position="560"/>
    </location>
</feature>
<evidence type="ECO:0000313" key="4">
    <source>
        <dbReference type="EMBL" id="KGJ87236.1"/>
    </source>
</evidence>
<dbReference type="PATRIC" id="fig|28229.4.peg.4126"/>
<evidence type="ECO:0000313" key="5">
    <source>
        <dbReference type="Proteomes" id="UP000029843"/>
    </source>
</evidence>
<accession>A0A099KA64</accession>
<sequence length="560" mass="62387" precursor="true">MKTVKLTKIAAVILLATATLSACNNTSETSPTKQENQVSQPELLSGFEQRLNIYKEVTLTADLSHLSANQKQMLKLLIDASKIMDDLFWQQAFSQDKKSFLASISDEKVRRFAEINYGPWDRLNGDKVFLSKTAPKAHGAEFYPADMTKAEFEQSEFNDKKGLYSIVSRDGEGKLVSIPFSEIYHDQMDRAAAILDEAAKFADDKEFANYLTMRAQALRTDEYQASDFAWMDMKNNPIDVVIGPIESYEDQLYGYRAAFESYVLIKDLAWSDKLAKYAQFLPELQKGLPVAKKYKAEVPGSDADLNAYDVIYYAGHSNAGSKTIAINLPNDEEVQLKKGTRRLQLKNAMRAKFDAIMLPIADTLIVPEQRKNVTFTGFFANTMFHEVAHGLGIKNTLNGKGPVRQALKEHASALEEGKADILGLYMIRQLLNKGAITEGTLKDYYTTFMAGIFRSIRFGASSAHGKANMVRFNYFQEKGAFSRNEQGLYSINVEKMTAAIDSLSELILTLQGNGDYQGVDNLVKESGVIGETLAADLARLETANIPVDIVFKQGKEVLGL</sequence>
<feature type="signal peptide" evidence="3">
    <location>
        <begin position="1"/>
        <end position="21"/>
    </location>
</feature>
<organism evidence="4 5">
    <name type="scientific">Colwellia psychrerythraea</name>
    <name type="common">Vibrio psychroerythus</name>
    <dbReference type="NCBI Taxonomy" id="28229"/>
    <lineage>
        <taxon>Bacteria</taxon>
        <taxon>Pseudomonadati</taxon>
        <taxon>Pseudomonadota</taxon>
        <taxon>Gammaproteobacteria</taxon>
        <taxon>Alteromonadales</taxon>
        <taxon>Colwelliaceae</taxon>
        <taxon>Colwellia</taxon>
    </lineage>
</organism>
<evidence type="ECO:0000256" key="1">
    <source>
        <dbReference type="ARBA" id="ARBA00022723"/>
    </source>
</evidence>
<dbReference type="AlphaFoldDB" id="A0A099KA64"/>
<proteinExistence type="predicted"/>
<dbReference type="Proteomes" id="UP000029843">
    <property type="component" value="Unassembled WGS sequence"/>
</dbReference>
<evidence type="ECO:0000256" key="3">
    <source>
        <dbReference type="SAM" id="SignalP"/>
    </source>
</evidence>
<dbReference type="Gene3D" id="3.30.540.30">
    <property type="match status" value="1"/>
</dbReference>
<keyword evidence="1" id="KW-0479">Metal-binding</keyword>
<dbReference type="Pfam" id="PF03571">
    <property type="entry name" value="Peptidase_M49"/>
    <property type="match status" value="1"/>
</dbReference>